<keyword evidence="2" id="KW-1185">Reference proteome</keyword>
<sequence length="294" mass="31713">MPIVDVTTYTDPACPFAYSAEPIRWRLKWRYGDQLRWSLRLVGLSKDGSSYASIGFTPERAAASLRHFDRHGQPLATVSSRPIGGTWSACLAIVAVREHEGVDAAVRLLRALHVQALALARDLDAEDTITAAALAAGIDVDALTAWRREPAVQRAFEADLSAARRPSPAALALDGKLASSGQDWTGDADGPVAPRRYTCPSYVIASGDRSLEAPGFHTALTIETLVANLEPGLDQRPWAEDPLEVLRWAGEPLSTQEVAGVLDLIDDRDEARRRLLAGGAVEQAAGNDGFWTLP</sequence>
<dbReference type="SUPFAM" id="SSF52833">
    <property type="entry name" value="Thioredoxin-like"/>
    <property type="match status" value="1"/>
</dbReference>
<proteinExistence type="predicted"/>
<dbReference type="Gene3D" id="3.40.30.10">
    <property type="entry name" value="Glutaredoxin"/>
    <property type="match status" value="1"/>
</dbReference>
<gene>
    <name evidence="1" type="ORF">PAI11_15170</name>
</gene>
<organism evidence="1 2">
    <name type="scientific">Patulibacter medicamentivorans</name>
    <dbReference type="NCBI Taxonomy" id="1097667"/>
    <lineage>
        <taxon>Bacteria</taxon>
        <taxon>Bacillati</taxon>
        <taxon>Actinomycetota</taxon>
        <taxon>Thermoleophilia</taxon>
        <taxon>Solirubrobacterales</taxon>
        <taxon>Patulibacteraceae</taxon>
        <taxon>Patulibacter</taxon>
    </lineage>
</organism>
<name>H0E3Z1_9ACTN</name>
<dbReference type="AlphaFoldDB" id="H0E3Z1"/>
<protein>
    <recommendedName>
        <fullName evidence="3">DSBA-like thioredoxin domain-containing protein</fullName>
    </recommendedName>
</protein>
<evidence type="ECO:0000313" key="1">
    <source>
        <dbReference type="EMBL" id="EHN11606.1"/>
    </source>
</evidence>
<dbReference type="Pfam" id="PF13743">
    <property type="entry name" value="Thioredoxin_5"/>
    <property type="match status" value="1"/>
</dbReference>
<evidence type="ECO:0008006" key="3">
    <source>
        <dbReference type="Google" id="ProtNLM"/>
    </source>
</evidence>
<comment type="caution">
    <text evidence="1">The sequence shown here is derived from an EMBL/GenBank/DDBJ whole genome shotgun (WGS) entry which is preliminary data.</text>
</comment>
<dbReference type="OrthoDB" id="9813770at2"/>
<dbReference type="Proteomes" id="UP000005143">
    <property type="component" value="Unassembled WGS sequence"/>
</dbReference>
<evidence type="ECO:0000313" key="2">
    <source>
        <dbReference type="Proteomes" id="UP000005143"/>
    </source>
</evidence>
<dbReference type="RefSeq" id="WP_007572778.1">
    <property type="nucleotide sequence ID" value="NZ_AGUD01000087.1"/>
</dbReference>
<accession>H0E3Z1</accession>
<dbReference type="EMBL" id="AGUD01000087">
    <property type="protein sequence ID" value="EHN11606.1"/>
    <property type="molecule type" value="Genomic_DNA"/>
</dbReference>
<dbReference type="InterPro" id="IPR036249">
    <property type="entry name" value="Thioredoxin-like_sf"/>
</dbReference>
<reference evidence="1 2" key="1">
    <citation type="journal article" date="2013" name="Biodegradation">
        <title>Quantitative proteomic analysis of ibuprofen-degrading Patulibacter sp. strain I11.</title>
        <authorList>
            <person name="Almeida B."/>
            <person name="Kjeldal H."/>
            <person name="Lolas I."/>
            <person name="Knudsen A.D."/>
            <person name="Carvalho G."/>
            <person name="Nielsen K.L."/>
            <person name="Barreto Crespo M.T."/>
            <person name="Stensballe A."/>
            <person name="Nielsen J.L."/>
        </authorList>
    </citation>
    <scope>NUCLEOTIDE SEQUENCE [LARGE SCALE GENOMIC DNA]</scope>
    <source>
        <strain evidence="1 2">I11</strain>
    </source>
</reference>